<feature type="region of interest" description="Disordered" evidence="1">
    <location>
        <begin position="187"/>
        <end position="284"/>
    </location>
</feature>
<feature type="compositionally biased region" description="Polar residues" evidence="1">
    <location>
        <begin position="221"/>
        <end position="241"/>
    </location>
</feature>
<protein>
    <submittedName>
        <fullName evidence="2">Uncharacterized protein</fullName>
    </submittedName>
</protein>
<reference evidence="2 3" key="1">
    <citation type="journal article" date="2019" name="Sci. Rep.">
        <title>Orb-weaving spider Araneus ventricosus genome elucidates the spidroin gene catalogue.</title>
        <authorList>
            <person name="Kono N."/>
            <person name="Nakamura H."/>
            <person name="Ohtoshi R."/>
            <person name="Moran D.A.P."/>
            <person name="Shinohara A."/>
            <person name="Yoshida Y."/>
            <person name="Fujiwara M."/>
            <person name="Mori M."/>
            <person name="Tomita M."/>
            <person name="Arakawa K."/>
        </authorList>
    </citation>
    <scope>NUCLEOTIDE SEQUENCE [LARGE SCALE GENOMIC DNA]</scope>
</reference>
<gene>
    <name evidence="2" type="ORF">AVEN_62688_1</name>
</gene>
<dbReference type="EMBL" id="BGPR01000961">
    <property type="protein sequence ID" value="GBM41395.1"/>
    <property type="molecule type" value="Genomic_DNA"/>
</dbReference>
<sequence length="284" mass="32414">MRDVWNRMLMSLPNSSGFSKDDIARFLGKIVACCPLIGERAIKSMVKIYLALCNEVIMFFLCEGIDVCLNTVIDAASMEILYLFVFHDLNVSETIEKLFDDFSDISSYSERITDFIIPRDSKKVATDRFEKEDEKRYNDAVEKASFPEKTRIKKLTNHLGFLPHELYSAIALEESIDLPENLVLASDLPGDRESPEPPTLPARSASRAVGRSNWDRRKSTRSGNVSQQAAQGGQRDNNSSELEIEDDLGRMTLDAEGVSRGSQERYQSRRSKRKNKRKIYRKRK</sequence>
<dbReference type="AlphaFoldDB" id="A0A4Y2FLQ1"/>
<keyword evidence="3" id="KW-1185">Reference proteome</keyword>
<dbReference type="Proteomes" id="UP000499080">
    <property type="component" value="Unassembled WGS sequence"/>
</dbReference>
<comment type="caution">
    <text evidence="2">The sequence shown here is derived from an EMBL/GenBank/DDBJ whole genome shotgun (WGS) entry which is preliminary data.</text>
</comment>
<organism evidence="2 3">
    <name type="scientific">Araneus ventricosus</name>
    <name type="common">Orbweaver spider</name>
    <name type="synonym">Epeira ventricosa</name>
    <dbReference type="NCBI Taxonomy" id="182803"/>
    <lineage>
        <taxon>Eukaryota</taxon>
        <taxon>Metazoa</taxon>
        <taxon>Ecdysozoa</taxon>
        <taxon>Arthropoda</taxon>
        <taxon>Chelicerata</taxon>
        <taxon>Arachnida</taxon>
        <taxon>Araneae</taxon>
        <taxon>Araneomorphae</taxon>
        <taxon>Entelegynae</taxon>
        <taxon>Araneoidea</taxon>
        <taxon>Araneidae</taxon>
        <taxon>Araneus</taxon>
    </lineage>
</organism>
<feature type="compositionally biased region" description="Basic residues" evidence="1">
    <location>
        <begin position="268"/>
        <end position="284"/>
    </location>
</feature>
<accession>A0A4Y2FLQ1</accession>
<evidence type="ECO:0000256" key="1">
    <source>
        <dbReference type="SAM" id="MobiDB-lite"/>
    </source>
</evidence>
<proteinExistence type="predicted"/>
<evidence type="ECO:0000313" key="3">
    <source>
        <dbReference type="Proteomes" id="UP000499080"/>
    </source>
</evidence>
<name>A0A4Y2FLQ1_ARAVE</name>
<evidence type="ECO:0000313" key="2">
    <source>
        <dbReference type="EMBL" id="GBM41395.1"/>
    </source>
</evidence>